<comment type="caution">
    <text evidence="2">The sequence shown here is derived from an EMBL/GenBank/DDBJ whole genome shotgun (WGS) entry which is preliminary data.</text>
</comment>
<proteinExistence type="predicted"/>
<dbReference type="RefSeq" id="XP_037192892.1">
    <property type="nucleotide sequence ID" value="XM_037335797.1"/>
</dbReference>
<organism evidence="2 3">
    <name type="scientific">Botrytis fragariae</name>
    <dbReference type="NCBI Taxonomy" id="1964551"/>
    <lineage>
        <taxon>Eukaryota</taxon>
        <taxon>Fungi</taxon>
        <taxon>Dikarya</taxon>
        <taxon>Ascomycota</taxon>
        <taxon>Pezizomycotina</taxon>
        <taxon>Leotiomycetes</taxon>
        <taxon>Helotiales</taxon>
        <taxon>Sclerotiniaceae</taxon>
        <taxon>Botrytis</taxon>
    </lineage>
</organism>
<dbReference type="GeneID" id="59259489"/>
<evidence type="ECO:0000313" key="3">
    <source>
        <dbReference type="Proteomes" id="UP000531561"/>
    </source>
</evidence>
<keyword evidence="3" id="KW-1185">Reference proteome</keyword>
<dbReference type="AlphaFoldDB" id="A0A8H6EIY5"/>
<sequence>MGFQTYSDNAPMQLPMLKLKHYSTFSWKEGTIEERRFTKEEVLSLQVIEASAGLTLSISFADKIADAHIYRRTEENADRSIFLRDAAVDESEAGMRSKSKLACGWCELDPSVSIMNSERSWANLSALLKHQHSGFHAPKPRNVYDTIHSHVAEQHLTIEKTGGHHETSDTVSQRPVESKNTDVSSDGGSEDGTDKRTLKSPKRSRNDDTWCTCFRDPGYSNELERPTFSFSEVITDRYMEKNQKPRGNKEECTRAVPPSFASSEWLEEVPSDHNFLSSTGQGIKIPYPIHELNETSIEDSAPRSTTGKFFEPQPNLINFEDTTSETRSTEDWQDPWMLFREAGGALLDSL</sequence>
<feature type="region of interest" description="Disordered" evidence="1">
    <location>
        <begin position="160"/>
        <end position="206"/>
    </location>
</feature>
<accession>A0A8H6EIY5</accession>
<dbReference type="OrthoDB" id="3528578at2759"/>
<gene>
    <name evidence="2" type="ORF">Bfra_005413</name>
</gene>
<name>A0A8H6EIY5_9HELO</name>
<evidence type="ECO:0000256" key="1">
    <source>
        <dbReference type="SAM" id="MobiDB-lite"/>
    </source>
</evidence>
<protein>
    <submittedName>
        <fullName evidence="2">Uncharacterized protein</fullName>
    </submittedName>
</protein>
<reference evidence="2 3" key="1">
    <citation type="journal article" date="2020" name="Phytopathology">
        <title>A high-quality genome resource of Botrytis fragariae, a new and rapidly spreading fungal pathogen causing strawberry gray mold in the U.S.A.</title>
        <authorList>
            <person name="Wu Y."/>
            <person name="Saski C.A."/>
            <person name="Schnabel G."/>
            <person name="Xiao S."/>
            <person name="Hu M."/>
        </authorList>
    </citation>
    <scope>NUCLEOTIDE SEQUENCE [LARGE SCALE GENOMIC DNA]</scope>
    <source>
        <strain evidence="2 3">BVB16</strain>
    </source>
</reference>
<evidence type="ECO:0000313" key="2">
    <source>
        <dbReference type="EMBL" id="KAF5873946.1"/>
    </source>
</evidence>
<dbReference type="Proteomes" id="UP000531561">
    <property type="component" value="Unassembled WGS sequence"/>
</dbReference>
<dbReference type="EMBL" id="JABFCT010000008">
    <property type="protein sequence ID" value="KAF5873946.1"/>
    <property type="molecule type" value="Genomic_DNA"/>
</dbReference>